<accession>A0A381U7L2</accession>
<reference evidence="3" key="1">
    <citation type="submission" date="2018-05" db="EMBL/GenBank/DDBJ databases">
        <authorList>
            <person name="Lanie J.A."/>
            <person name="Ng W.-L."/>
            <person name="Kazmierczak K.M."/>
            <person name="Andrzejewski T.M."/>
            <person name="Davidsen T.M."/>
            <person name="Wayne K.J."/>
            <person name="Tettelin H."/>
            <person name="Glass J.I."/>
            <person name="Rusch D."/>
            <person name="Podicherti R."/>
            <person name="Tsui H.-C.T."/>
            <person name="Winkler M.E."/>
        </authorList>
    </citation>
    <scope>NUCLEOTIDE SEQUENCE</scope>
</reference>
<proteinExistence type="predicted"/>
<feature type="non-terminal residue" evidence="3">
    <location>
        <position position="1"/>
    </location>
</feature>
<dbReference type="AlphaFoldDB" id="A0A381U7L2"/>
<evidence type="ECO:0000256" key="1">
    <source>
        <dbReference type="ARBA" id="ARBA00023002"/>
    </source>
</evidence>
<dbReference type="SUPFAM" id="SSF54373">
    <property type="entry name" value="FAD-linked reductases, C-terminal domain"/>
    <property type="match status" value="1"/>
</dbReference>
<name>A0A381U7L2_9ZZZZ</name>
<protein>
    <recommendedName>
        <fullName evidence="2">FAD dependent oxidoreductase domain-containing protein</fullName>
    </recommendedName>
</protein>
<dbReference type="InterPro" id="IPR036188">
    <property type="entry name" value="FAD/NAD-bd_sf"/>
</dbReference>
<dbReference type="PANTHER" id="PTHR13847">
    <property type="entry name" value="SARCOSINE DEHYDROGENASE-RELATED"/>
    <property type="match status" value="1"/>
</dbReference>
<evidence type="ECO:0000313" key="3">
    <source>
        <dbReference type="EMBL" id="SVA23711.1"/>
    </source>
</evidence>
<feature type="domain" description="FAD dependent oxidoreductase" evidence="2">
    <location>
        <begin position="1"/>
        <end position="362"/>
    </location>
</feature>
<sequence>VGCSAAMFLAEAGMDVNLLERGEISGEASGLNAGSIGGFGWGHKPGLQEHLTMGSLDIFKSLQIEKGYDIEFRQSGSLVAIHSLKQYEYAQERASFLKSEGMQVEILSPAEAKSYEPNLNSDLNGYMYSSNRGQADPIKSTRAFSEVAKRNGAVVTTSACVTGLEQSGQGWIVRSYDLVFNCEALLIATGAWTSEIGNMLGLNIPIQPVRGQMWATDSLPPRIFHTISSMESSEYWHNNPTVNENSPPELTHDRDLRVTRHLYGRQRANGEVIFGGDRELVGFDDDVSFTGIEVNKTHAGEVLPFLDQLSVTRTWSGLMPFSPDGLPLIGRVEQYENLFLATGLGSSGFGRGPGSGMLVADLIVRGEAHPALQESTPSRLIEEIHS</sequence>
<dbReference type="GO" id="GO:0016491">
    <property type="term" value="F:oxidoreductase activity"/>
    <property type="evidence" value="ECO:0007669"/>
    <property type="project" value="UniProtKB-KW"/>
</dbReference>
<dbReference type="SUPFAM" id="SSF51905">
    <property type="entry name" value="FAD/NAD(P)-binding domain"/>
    <property type="match status" value="1"/>
</dbReference>
<dbReference type="Gene3D" id="3.30.9.10">
    <property type="entry name" value="D-Amino Acid Oxidase, subunit A, domain 2"/>
    <property type="match status" value="1"/>
</dbReference>
<evidence type="ECO:0000259" key="2">
    <source>
        <dbReference type="Pfam" id="PF01266"/>
    </source>
</evidence>
<dbReference type="GO" id="GO:0005737">
    <property type="term" value="C:cytoplasm"/>
    <property type="evidence" value="ECO:0007669"/>
    <property type="project" value="TreeGrafter"/>
</dbReference>
<keyword evidence="1" id="KW-0560">Oxidoreductase</keyword>
<dbReference type="PANTHER" id="PTHR13847:SF287">
    <property type="entry name" value="FAD-DEPENDENT OXIDOREDUCTASE DOMAIN-CONTAINING PROTEIN 1"/>
    <property type="match status" value="1"/>
</dbReference>
<dbReference type="InterPro" id="IPR006076">
    <property type="entry name" value="FAD-dep_OxRdtase"/>
</dbReference>
<dbReference type="Gene3D" id="3.50.50.60">
    <property type="entry name" value="FAD/NAD(P)-binding domain"/>
    <property type="match status" value="1"/>
</dbReference>
<dbReference type="EMBL" id="UINC01005813">
    <property type="protein sequence ID" value="SVA23711.1"/>
    <property type="molecule type" value="Genomic_DNA"/>
</dbReference>
<dbReference type="Pfam" id="PF01266">
    <property type="entry name" value="DAO"/>
    <property type="match status" value="1"/>
</dbReference>
<organism evidence="3">
    <name type="scientific">marine metagenome</name>
    <dbReference type="NCBI Taxonomy" id="408172"/>
    <lineage>
        <taxon>unclassified sequences</taxon>
        <taxon>metagenomes</taxon>
        <taxon>ecological metagenomes</taxon>
    </lineage>
</organism>
<gene>
    <name evidence="3" type="ORF">METZ01_LOCUS76565</name>
</gene>